<dbReference type="InterPro" id="IPR016095">
    <property type="entry name" value="Ribosomal_uL1_3-a/b-sand"/>
</dbReference>
<evidence type="ECO:0000256" key="2">
    <source>
        <dbReference type="ARBA" id="ARBA00022499"/>
    </source>
</evidence>
<evidence type="ECO:0000256" key="7">
    <source>
        <dbReference type="ARBA" id="ARBA00023242"/>
    </source>
</evidence>
<dbReference type="FunFam" id="3.40.50.790:FF:000004">
    <property type="entry name" value="Ribosomal L1 domain-containing 1-like 1"/>
    <property type="match status" value="1"/>
</dbReference>
<comment type="similarity">
    <text evidence="9">Belongs to the universal ribosomal protein uL1 family. Highly divergent.</text>
</comment>
<keyword evidence="14" id="KW-1185">Reference proteome</keyword>
<gene>
    <name evidence="13" type="primary">Rsl1d1</name>
    <name evidence="13" type="ORF">GTO96_0007997</name>
</gene>
<keyword evidence="3" id="KW-0597">Phosphoprotein</keyword>
<keyword evidence="12" id="KW-0732">Signal</keyword>
<feature type="compositionally biased region" description="Basic and acidic residues" evidence="11">
    <location>
        <begin position="343"/>
        <end position="354"/>
    </location>
</feature>
<dbReference type="GO" id="GO:0005730">
    <property type="term" value="C:nucleolus"/>
    <property type="evidence" value="ECO:0007669"/>
    <property type="project" value="UniProtKB-SubCell"/>
</dbReference>
<feature type="non-terminal residue" evidence="13">
    <location>
        <position position="1"/>
    </location>
</feature>
<feature type="signal peptide" evidence="12">
    <location>
        <begin position="1"/>
        <end position="21"/>
    </location>
</feature>
<dbReference type="PANTHER" id="PTHR23105">
    <property type="entry name" value="RIBOSOMAL PROTEIN L7AE FAMILY MEMBER"/>
    <property type="match status" value="1"/>
</dbReference>
<evidence type="ECO:0000256" key="11">
    <source>
        <dbReference type="SAM" id="MobiDB-lite"/>
    </source>
</evidence>
<dbReference type="GO" id="GO:0003723">
    <property type="term" value="F:RNA binding"/>
    <property type="evidence" value="ECO:0007669"/>
    <property type="project" value="InterPro"/>
</dbReference>
<evidence type="ECO:0000313" key="13">
    <source>
        <dbReference type="EMBL" id="KAG2456037.1"/>
    </source>
</evidence>
<dbReference type="SUPFAM" id="SSF56808">
    <property type="entry name" value="Ribosomal protein L1"/>
    <property type="match status" value="1"/>
</dbReference>
<name>A0A8X7WT75_POLSE</name>
<feature type="compositionally biased region" description="Polar residues" evidence="11">
    <location>
        <begin position="407"/>
        <end position="417"/>
    </location>
</feature>
<evidence type="ECO:0000256" key="4">
    <source>
        <dbReference type="ARBA" id="ARBA00022843"/>
    </source>
</evidence>
<evidence type="ECO:0000256" key="10">
    <source>
        <dbReference type="ARBA" id="ARBA00070787"/>
    </source>
</evidence>
<keyword evidence="6" id="KW-0175">Coiled coil</keyword>
<keyword evidence="2" id="KW-1017">Isopeptide bond</keyword>
<dbReference type="InterPro" id="IPR023674">
    <property type="entry name" value="Ribosomal_uL1-like"/>
</dbReference>
<evidence type="ECO:0000256" key="8">
    <source>
        <dbReference type="ARBA" id="ARBA00054167"/>
    </source>
</evidence>
<feature type="compositionally biased region" description="Basic residues" evidence="11">
    <location>
        <begin position="332"/>
        <end position="342"/>
    </location>
</feature>
<evidence type="ECO:0000256" key="1">
    <source>
        <dbReference type="ARBA" id="ARBA00004604"/>
    </source>
</evidence>
<sequence>MTKVQVLRVLVLPVMLYGCETWTLSNDLRRRLDPFCTVSFRKILWHRWFDFVLLMESRMRHMTCIVMELQLRHYGLMARFSEGDLVTKAVKALFAYLKSVSASKAKLLEEHQVISLIITLWKIPPNEQSIKIHLPHTIHTGSTEVCLFTRDEPDMSAEKTEAFYKKLLADKNIHCVSEVISYKALKKEYKPFEAKRRLLSNFDLFLADARIYRLLPTQIGKHFYKSKKVPISVNLKPAVLENEINKVMKMTVLTVTNRGCCCNVKVAHSRMTIEQVVENICVVVGVIAAKLYKKATNIKVIHLKSSSSIALPIYTSPLHHLDDLDSELLKERNKRKKGGKAKKTAETLAMKDEEPIPELIPLDTSNGKSEWTSETEQQETPRGPAKKSPRSDPKIKGKTPLAKKARLTSNSALNSPKTPRRAEVMTSLKETKNPKTPTQEAKPTTELGKPKRGAPAGTNVTASAKKAPKTPKRKVQELVVPQTC</sequence>
<evidence type="ECO:0000256" key="3">
    <source>
        <dbReference type="ARBA" id="ARBA00022553"/>
    </source>
</evidence>
<evidence type="ECO:0000256" key="6">
    <source>
        <dbReference type="ARBA" id="ARBA00023054"/>
    </source>
</evidence>
<comment type="subcellular location">
    <subcellularLocation>
        <location evidence="1">Nucleus</location>
        <location evidence="1">Nucleolus</location>
    </subcellularLocation>
</comment>
<organism evidence="13 14">
    <name type="scientific">Polypterus senegalus</name>
    <name type="common">Senegal bichir</name>
    <dbReference type="NCBI Taxonomy" id="55291"/>
    <lineage>
        <taxon>Eukaryota</taxon>
        <taxon>Metazoa</taxon>
        <taxon>Chordata</taxon>
        <taxon>Craniata</taxon>
        <taxon>Vertebrata</taxon>
        <taxon>Euteleostomi</taxon>
        <taxon>Actinopterygii</taxon>
        <taxon>Polypteriformes</taxon>
        <taxon>Polypteridae</taxon>
        <taxon>Polypterus</taxon>
    </lineage>
</organism>
<protein>
    <recommendedName>
        <fullName evidence="10">Ribosomal L1 domain-containing protein 1</fullName>
    </recommendedName>
</protein>
<evidence type="ECO:0000256" key="12">
    <source>
        <dbReference type="SAM" id="SignalP"/>
    </source>
</evidence>
<dbReference type="AlphaFoldDB" id="A0A8X7WT75"/>
<proteinExistence type="inferred from homology"/>
<keyword evidence="5" id="KW-0007">Acetylation</keyword>
<dbReference type="Pfam" id="PF00687">
    <property type="entry name" value="Ribosomal_L1"/>
    <property type="match status" value="1"/>
</dbReference>
<dbReference type="CDD" id="cd00403">
    <property type="entry name" value="Ribosomal_L1"/>
    <property type="match status" value="1"/>
</dbReference>
<evidence type="ECO:0000256" key="9">
    <source>
        <dbReference type="ARBA" id="ARBA00061550"/>
    </source>
</evidence>
<feature type="non-terminal residue" evidence="13">
    <location>
        <position position="484"/>
    </location>
</feature>
<dbReference type="PROSITE" id="PS51257">
    <property type="entry name" value="PROKAR_LIPOPROTEIN"/>
    <property type="match status" value="1"/>
</dbReference>
<keyword evidence="7" id="KW-0539">Nucleus</keyword>
<feature type="chain" id="PRO_5036471575" description="Ribosomal L1 domain-containing protein 1" evidence="12">
    <location>
        <begin position="22"/>
        <end position="484"/>
    </location>
</feature>
<dbReference type="Gene3D" id="3.40.50.790">
    <property type="match status" value="1"/>
</dbReference>
<feature type="compositionally biased region" description="Low complexity" evidence="11">
    <location>
        <begin position="369"/>
        <end position="380"/>
    </location>
</feature>
<accession>A0A8X7WT75</accession>
<keyword evidence="4" id="KW-0832">Ubl conjugation</keyword>
<reference evidence="13 14" key="1">
    <citation type="journal article" date="2021" name="Cell">
        <title>Tracing the genetic footprints of vertebrate landing in non-teleost ray-finned fishes.</title>
        <authorList>
            <person name="Bi X."/>
            <person name="Wang K."/>
            <person name="Yang L."/>
            <person name="Pan H."/>
            <person name="Jiang H."/>
            <person name="Wei Q."/>
            <person name="Fang M."/>
            <person name="Yu H."/>
            <person name="Zhu C."/>
            <person name="Cai Y."/>
            <person name="He Y."/>
            <person name="Gan X."/>
            <person name="Zeng H."/>
            <person name="Yu D."/>
            <person name="Zhu Y."/>
            <person name="Jiang H."/>
            <person name="Qiu Q."/>
            <person name="Yang H."/>
            <person name="Zhang Y.E."/>
            <person name="Wang W."/>
            <person name="Zhu M."/>
            <person name="He S."/>
            <person name="Zhang G."/>
        </authorList>
    </citation>
    <scope>NUCLEOTIDE SEQUENCE [LARGE SCALE GENOMIC DNA]</scope>
    <source>
        <strain evidence="13">Bchr_013</strain>
    </source>
</reference>
<dbReference type="InterPro" id="IPR050257">
    <property type="entry name" value="eL8/uL1-like"/>
</dbReference>
<feature type="region of interest" description="Disordered" evidence="11">
    <location>
        <begin position="332"/>
        <end position="484"/>
    </location>
</feature>
<dbReference type="EMBL" id="JAATIS010009265">
    <property type="protein sequence ID" value="KAG2456037.1"/>
    <property type="molecule type" value="Genomic_DNA"/>
</dbReference>
<dbReference type="InterPro" id="IPR028364">
    <property type="entry name" value="Ribosomal_uL1/biogenesis"/>
</dbReference>
<dbReference type="Proteomes" id="UP000886611">
    <property type="component" value="Unassembled WGS sequence"/>
</dbReference>
<comment type="caution">
    <text evidence="13">The sequence shown here is derived from an EMBL/GenBank/DDBJ whole genome shotgun (WGS) entry which is preliminary data.</text>
</comment>
<evidence type="ECO:0000256" key="5">
    <source>
        <dbReference type="ARBA" id="ARBA00022990"/>
    </source>
</evidence>
<comment type="function">
    <text evidence="8">Regulates cellular senescence through inhibition of PTEN translation. Acts as a pro-apoptotic regulator in response to DNA damage.</text>
</comment>
<evidence type="ECO:0000313" key="14">
    <source>
        <dbReference type="Proteomes" id="UP000886611"/>
    </source>
</evidence>